<reference evidence="5 6" key="1">
    <citation type="submission" date="2019-02" db="EMBL/GenBank/DDBJ databases">
        <title>Aquabacterium sp. strain KMB7.</title>
        <authorList>
            <person name="Chen W.-M."/>
        </authorList>
    </citation>
    <scope>NUCLEOTIDE SEQUENCE [LARGE SCALE GENOMIC DNA]</scope>
    <source>
        <strain evidence="5 6">KMB7</strain>
    </source>
</reference>
<dbReference type="CDD" id="cd01949">
    <property type="entry name" value="GGDEF"/>
    <property type="match status" value="1"/>
</dbReference>
<evidence type="ECO:0000313" key="6">
    <source>
        <dbReference type="Proteomes" id="UP000292120"/>
    </source>
</evidence>
<dbReference type="EC" id="2.7.7.65" evidence="1"/>
<accession>A0A4Q9H5W2</accession>
<feature type="domain" description="GGDEF" evidence="4">
    <location>
        <begin position="272"/>
        <end position="410"/>
    </location>
</feature>
<proteinExistence type="predicted"/>
<dbReference type="Pfam" id="PF00990">
    <property type="entry name" value="GGDEF"/>
    <property type="match status" value="1"/>
</dbReference>
<dbReference type="PROSITE" id="PS50887">
    <property type="entry name" value="GGDEF"/>
    <property type="match status" value="1"/>
</dbReference>
<name>A0A4Q9H5W2_9BURK</name>
<feature type="transmembrane region" description="Helical" evidence="3">
    <location>
        <begin position="190"/>
        <end position="208"/>
    </location>
</feature>
<keyword evidence="3" id="KW-0812">Transmembrane</keyword>
<dbReference type="GO" id="GO:0005886">
    <property type="term" value="C:plasma membrane"/>
    <property type="evidence" value="ECO:0007669"/>
    <property type="project" value="TreeGrafter"/>
</dbReference>
<evidence type="ECO:0000256" key="3">
    <source>
        <dbReference type="SAM" id="Phobius"/>
    </source>
</evidence>
<organism evidence="5 6">
    <name type="scientific">Aquabacterium lacunae</name>
    <dbReference type="NCBI Taxonomy" id="2528630"/>
    <lineage>
        <taxon>Bacteria</taxon>
        <taxon>Pseudomonadati</taxon>
        <taxon>Pseudomonadota</taxon>
        <taxon>Betaproteobacteria</taxon>
        <taxon>Burkholderiales</taxon>
        <taxon>Aquabacterium</taxon>
    </lineage>
</organism>
<dbReference type="Gene3D" id="3.30.70.270">
    <property type="match status" value="1"/>
</dbReference>
<dbReference type="EMBL" id="SIXI01000001">
    <property type="protein sequence ID" value="TBO34330.1"/>
    <property type="molecule type" value="Genomic_DNA"/>
</dbReference>
<dbReference type="InterPro" id="IPR000160">
    <property type="entry name" value="GGDEF_dom"/>
</dbReference>
<feature type="transmembrane region" description="Helical" evidence="3">
    <location>
        <begin position="45"/>
        <end position="66"/>
    </location>
</feature>
<dbReference type="PANTHER" id="PTHR45138">
    <property type="entry name" value="REGULATORY COMPONENTS OF SENSORY TRANSDUCTION SYSTEM"/>
    <property type="match status" value="1"/>
</dbReference>
<feature type="transmembrane region" description="Helical" evidence="3">
    <location>
        <begin position="158"/>
        <end position="178"/>
    </location>
</feature>
<dbReference type="InterPro" id="IPR050469">
    <property type="entry name" value="Diguanylate_Cyclase"/>
</dbReference>
<evidence type="ECO:0000313" key="5">
    <source>
        <dbReference type="EMBL" id="TBO34330.1"/>
    </source>
</evidence>
<protein>
    <recommendedName>
        <fullName evidence="1">diguanylate cyclase</fullName>
        <ecNumber evidence="1">2.7.7.65</ecNumber>
    </recommendedName>
</protein>
<comment type="caution">
    <text evidence="5">The sequence shown here is derived from an EMBL/GenBank/DDBJ whole genome shotgun (WGS) entry which is preliminary data.</text>
</comment>
<dbReference type="PANTHER" id="PTHR45138:SF9">
    <property type="entry name" value="DIGUANYLATE CYCLASE DGCM-RELATED"/>
    <property type="match status" value="1"/>
</dbReference>
<dbReference type="RefSeq" id="WP_130966280.1">
    <property type="nucleotide sequence ID" value="NZ_SIXI01000001.1"/>
</dbReference>
<dbReference type="SMART" id="SM00267">
    <property type="entry name" value="GGDEF"/>
    <property type="match status" value="1"/>
</dbReference>
<dbReference type="InterPro" id="IPR043128">
    <property type="entry name" value="Rev_trsase/Diguanyl_cyclase"/>
</dbReference>
<dbReference type="AlphaFoldDB" id="A0A4Q9H5W2"/>
<keyword evidence="3" id="KW-0472">Membrane</keyword>
<sequence length="419" mass="46009">MNAWSMVQALRALMGWRPPALKFTDPTMEARFADSRKEARLNHHLVSGAVALVIYNVFLAVDTILVPDAVELGWRIRLLYFTPPALLLLVGTTAFKKDVLALPGWLIDTIVMLTGIGAGVSLLVIVAHSQSPLATTYYAGLMPIVIYGNLVQRFPFQYAAVFSGFTCGMLVGRVVYAGRPPGSFGWQMELSLVMLVLLITAYTLVMNYRLELEERRRFAGSDRAQTLRDALEASRRAYARLSRLDGLTGLPNRRDFEAHLAQAWAEHRHTRQPVALCLIDVDHFKAYNDRHGHPAGDQCLKLIAQAMASAVSGGGAVLARWGGEEFIVMLPWATEASACRLADSLQQAVSGLSLRHEASPSGARVSISQGLCLMAPDQPGASVDRLISMADDALYRAKRQGRDRWVLTSADLPLNELTP</sequence>
<gene>
    <name evidence="5" type="ORF">EYS42_02610</name>
</gene>
<dbReference type="GO" id="GO:0043709">
    <property type="term" value="P:cell adhesion involved in single-species biofilm formation"/>
    <property type="evidence" value="ECO:0007669"/>
    <property type="project" value="TreeGrafter"/>
</dbReference>
<keyword evidence="6" id="KW-1185">Reference proteome</keyword>
<dbReference type="InterPro" id="IPR029787">
    <property type="entry name" value="Nucleotide_cyclase"/>
</dbReference>
<dbReference type="OrthoDB" id="9813903at2"/>
<evidence type="ECO:0000256" key="2">
    <source>
        <dbReference type="ARBA" id="ARBA00034247"/>
    </source>
</evidence>
<dbReference type="Proteomes" id="UP000292120">
    <property type="component" value="Unassembled WGS sequence"/>
</dbReference>
<dbReference type="SUPFAM" id="SSF55073">
    <property type="entry name" value="Nucleotide cyclase"/>
    <property type="match status" value="1"/>
</dbReference>
<dbReference type="NCBIfam" id="TIGR00254">
    <property type="entry name" value="GGDEF"/>
    <property type="match status" value="1"/>
</dbReference>
<comment type="catalytic activity">
    <reaction evidence="2">
        <text>2 GTP = 3',3'-c-di-GMP + 2 diphosphate</text>
        <dbReference type="Rhea" id="RHEA:24898"/>
        <dbReference type="ChEBI" id="CHEBI:33019"/>
        <dbReference type="ChEBI" id="CHEBI:37565"/>
        <dbReference type="ChEBI" id="CHEBI:58805"/>
        <dbReference type="EC" id="2.7.7.65"/>
    </reaction>
</comment>
<dbReference type="GO" id="GO:1902201">
    <property type="term" value="P:negative regulation of bacterial-type flagellum-dependent cell motility"/>
    <property type="evidence" value="ECO:0007669"/>
    <property type="project" value="TreeGrafter"/>
</dbReference>
<dbReference type="FunFam" id="3.30.70.270:FF:000001">
    <property type="entry name" value="Diguanylate cyclase domain protein"/>
    <property type="match status" value="1"/>
</dbReference>
<feature type="transmembrane region" description="Helical" evidence="3">
    <location>
        <begin position="102"/>
        <end position="127"/>
    </location>
</feature>
<evidence type="ECO:0000259" key="4">
    <source>
        <dbReference type="PROSITE" id="PS50887"/>
    </source>
</evidence>
<dbReference type="GO" id="GO:0052621">
    <property type="term" value="F:diguanylate cyclase activity"/>
    <property type="evidence" value="ECO:0007669"/>
    <property type="project" value="UniProtKB-EC"/>
</dbReference>
<keyword evidence="3" id="KW-1133">Transmembrane helix</keyword>
<feature type="transmembrane region" description="Helical" evidence="3">
    <location>
        <begin position="133"/>
        <end position="151"/>
    </location>
</feature>
<feature type="transmembrane region" description="Helical" evidence="3">
    <location>
        <begin position="78"/>
        <end position="95"/>
    </location>
</feature>
<evidence type="ECO:0000256" key="1">
    <source>
        <dbReference type="ARBA" id="ARBA00012528"/>
    </source>
</evidence>